<accession>A0A3L9ZY39</accession>
<proteinExistence type="inferred from homology"/>
<reference evidence="4 5" key="1">
    <citation type="submission" date="2018-10" db="EMBL/GenBank/DDBJ databases">
        <title>Genomic Encyclopedia of Type Strains, Phase IV (KMG-IV): sequencing the most valuable type-strain genomes for metagenomic binning, comparative biology and taxonomic classification.</title>
        <authorList>
            <person name="Goeker M."/>
        </authorList>
    </citation>
    <scope>NUCLEOTIDE SEQUENCE [LARGE SCALE GENOMIC DNA]</scope>
    <source>
        <strain evidence="4 5">DSM 25080</strain>
    </source>
</reference>
<sequence>MFTVNSNFDSGNIHFVGESNNELQLEIRNDRYSEYFQWFHFSVTGEQGSTLRCCIRNAGQAAYLEGWPDYRVCFSYDRKTWHRLDASFDGSNLRFDTKLSANTIWFAYFEPFSYEQHLALIAKAQQHEDVSHQVLGQTLDGRPIDLLKIGQDAKNKPVIWVTARQHPGESMAEHLIEGLLDELLGQSELATQLRAQAVFYIVPNMNPDGSVRGHLRTNAAGMNLNREWQSPSIEKSPEVFWVRAKMLAEGGDMFLDIHGDEALPYNFVAASEGVANYSPYMAKLENAFRDSLLKRSDQFQVQYGYDVDAPGEANHTVGSNWMGNQFKTLALTLEMPFKDNANAPSPEFGWNGDRSQQLGKDMLATVLDLLPLIERG</sequence>
<dbReference type="OrthoDB" id="5490902at2"/>
<evidence type="ECO:0000313" key="5">
    <source>
        <dbReference type="Proteomes" id="UP000267187"/>
    </source>
</evidence>
<comment type="caution">
    <text evidence="4">The sequence shown here is derived from an EMBL/GenBank/DDBJ whole genome shotgun (WGS) entry which is preliminary data.</text>
</comment>
<comment type="cofactor">
    <cofactor evidence="1">
        <name>Zn(2+)</name>
        <dbReference type="ChEBI" id="CHEBI:29105"/>
    </cofactor>
</comment>
<dbReference type="PROSITE" id="PS52035">
    <property type="entry name" value="PEPTIDASE_M14"/>
    <property type="match status" value="1"/>
</dbReference>
<dbReference type="AlphaFoldDB" id="A0A3L9ZY39"/>
<evidence type="ECO:0000313" key="4">
    <source>
        <dbReference type="EMBL" id="RMA77633.1"/>
    </source>
</evidence>
<evidence type="ECO:0000259" key="3">
    <source>
        <dbReference type="PROSITE" id="PS52035"/>
    </source>
</evidence>
<dbReference type="EMBL" id="REFJ01000007">
    <property type="protein sequence ID" value="RMA77633.1"/>
    <property type="molecule type" value="Genomic_DNA"/>
</dbReference>
<name>A0A3L9ZY39_9GAMM</name>
<dbReference type="Pfam" id="PF00246">
    <property type="entry name" value="Peptidase_M14"/>
    <property type="match status" value="1"/>
</dbReference>
<evidence type="ECO:0000256" key="1">
    <source>
        <dbReference type="ARBA" id="ARBA00001947"/>
    </source>
</evidence>
<dbReference type="GO" id="GO:0008270">
    <property type="term" value="F:zinc ion binding"/>
    <property type="evidence" value="ECO:0007669"/>
    <property type="project" value="InterPro"/>
</dbReference>
<protein>
    <submittedName>
        <fullName evidence="4">Murein tripeptide amidase MpaA</fullName>
    </submittedName>
</protein>
<dbReference type="Gene3D" id="2.60.40.3120">
    <property type="match status" value="1"/>
</dbReference>
<feature type="domain" description="Peptidase M14" evidence="3">
    <location>
        <begin position="110"/>
        <end position="373"/>
    </location>
</feature>
<dbReference type="PANTHER" id="PTHR12756:SF11">
    <property type="entry name" value="CYTOSOLIC CARBOXYPEPTIDASE 1"/>
    <property type="match status" value="1"/>
</dbReference>
<gene>
    <name evidence="4" type="ORF">DFR27_2453</name>
</gene>
<feature type="active site" description="Proton donor/acceptor" evidence="2">
    <location>
        <position position="334"/>
    </location>
</feature>
<dbReference type="Pfam" id="PF18027">
    <property type="entry name" value="Pepdidase_M14_N"/>
    <property type="match status" value="1"/>
</dbReference>
<dbReference type="GO" id="GO:0006508">
    <property type="term" value="P:proteolysis"/>
    <property type="evidence" value="ECO:0007669"/>
    <property type="project" value="InterPro"/>
</dbReference>
<dbReference type="SUPFAM" id="SSF53187">
    <property type="entry name" value="Zn-dependent exopeptidases"/>
    <property type="match status" value="1"/>
</dbReference>
<dbReference type="InterPro" id="IPR000834">
    <property type="entry name" value="Peptidase_M14"/>
</dbReference>
<keyword evidence="5" id="KW-1185">Reference proteome</keyword>
<evidence type="ECO:0000256" key="2">
    <source>
        <dbReference type="PROSITE-ProRule" id="PRU01379"/>
    </source>
</evidence>
<dbReference type="PANTHER" id="PTHR12756">
    <property type="entry name" value="CYTOSOLIC CARBOXYPEPTIDASE"/>
    <property type="match status" value="1"/>
</dbReference>
<dbReference type="InterPro" id="IPR050821">
    <property type="entry name" value="Cytosolic_carboxypeptidase"/>
</dbReference>
<dbReference type="InterPro" id="IPR040626">
    <property type="entry name" value="Pepdidase_M14_N"/>
</dbReference>
<dbReference type="Gene3D" id="3.40.630.10">
    <property type="entry name" value="Zn peptidases"/>
    <property type="match status" value="1"/>
</dbReference>
<organism evidence="4 5">
    <name type="scientific">Umboniibacter marinipuniceus</name>
    <dbReference type="NCBI Taxonomy" id="569599"/>
    <lineage>
        <taxon>Bacteria</taxon>
        <taxon>Pseudomonadati</taxon>
        <taxon>Pseudomonadota</taxon>
        <taxon>Gammaproteobacteria</taxon>
        <taxon>Cellvibrionales</taxon>
        <taxon>Cellvibrionaceae</taxon>
        <taxon>Umboniibacter</taxon>
    </lineage>
</organism>
<dbReference type="GO" id="GO:0004181">
    <property type="term" value="F:metallocarboxypeptidase activity"/>
    <property type="evidence" value="ECO:0007669"/>
    <property type="project" value="InterPro"/>
</dbReference>
<dbReference type="CDD" id="cd06234">
    <property type="entry name" value="M14_PaCCP-like"/>
    <property type="match status" value="1"/>
</dbReference>
<comment type="similarity">
    <text evidence="2">Belongs to the peptidase M14 family.</text>
</comment>
<dbReference type="SMART" id="SM00631">
    <property type="entry name" value="Zn_pept"/>
    <property type="match status" value="1"/>
</dbReference>
<dbReference type="Proteomes" id="UP000267187">
    <property type="component" value="Unassembled WGS sequence"/>
</dbReference>
<dbReference type="RefSeq" id="WP_121877753.1">
    <property type="nucleotide sequence ID" value="NZ_REFJ01000007.1"/>
</dbReference>